<keyword evidence="2 11" id="KW-0820">tRNA-binding</keyword>
<evidence type="ECO:0000259" key="13">
    <source>
        <dbReference type="PROSITE" id="PS50860"/>
    </source>
</evidence>
<evidence type="ECO:0000256" key="11">
    <source>
        <dbReference type="HAMAP-Rule" id="MF_00036"/>
    </source>
</evidence>
<evidence type="ECO:0000313" key="15">
    <source>
        <dbReference type="Proteomes" id="UP001575105"/>
    </source>
</evidence>
<keyword evidence="3 11" id="KW-0436">Ligase</keyword>
<dbReference type="SUPFAM" id="SSF55681">
    <property type="entry name" value="Class II aaRS and biotin synthetases"/>
    <property type="match status" value="1"/>
</dbReference>
<comment type="cofactor">
    <cofactor evidence="11">
        <name>Zn(2+)</name>
        <dbReference type="ChEBI" id="CHEBI:29105"/>
    </cofactor>
    <text evidence="11">Binds 1 zinc ion per subunit.</text>
</comment>
<keyword evidence="5 11" id="KW-0547">Nucleotide-binding</keyword>
<evidence type="ECO:0000256" key="9">
    <source>
        <dbReference type="ARBA" id="ARBA00022917"/>
    </source>
</evidence>
<keyword evidence="4 11" id="KW-0479">Metal-binding</keyword>
<dbReference type="Gene3D" id="2.40.30.130">
    <property type="match status" value="1"/>
</dbReference>
<dbReference type="Gene3D" id="3.30.930.10">
    <property type="entry name" value="Bira Bifunctional Protein, Domain 2"/>
    <property type="match status" value="1"/>
</dbReference>
<gene>
    <name evidence="11 14" type="primary">alaS</name>
    <name evidence="14" type="ORF">ACERK3_05240</name>
</gene>
<dbReference type="InterPro" id="IPR003156">
    <property type="entry name" value="DHHA1_dom"/>
</dbReference>
<accession>A0ABV4U2C7</accession>
<dbReference type="EC" id="6.1.1.7" evidence="11"/>
<dbReference type="InterPro" id="IPR018164">
    <property type="entry name" value="Ala-tRNA-synth_IIc_N"/>
</dbReference>
<evidence type="ECO:0000256" key="10">
    <source>
        <dbReference type="ARBA" id="ARBA00023146"/>
    </source>
</evidence>
<dbReference type="SMART" id="SM00863">
    <property type="entry name" value="tRNA_SAD"/>
    <property type="match status" value="1"/>
</dbReference>
<evidence type="ECO:0000313" key="14">
    <source>
        <dbReference type="EMBL" id="MFA9477696.1"/>
    </source>
</evidence>
<comment type="subcellular location">
    <subcellularLocation>
        <location evidence="11">Cytoplasm</location>
    </subcellularLocation>
</comment>
<feature type="binding site" evidence="11">
    <location>
        <position position="591"/>
    </location>
    <ligand>
        <name>Zn(2+)</name>
        <dbReference type="ChEBI" id="CHEBI:29105"/>
    </ligand>
</feature>
<keyword evidence="11" id="KW-0963">Cytoplasm</keyword>
<reference evidence="14 15" key="1">
    <citation type="submission" date="2024-08" db="EMBL/GenBank/DDBJ databases">
        <title>Whole-genome sequencing of halo(alkali)philic microorganisms from hypersaline lakes.</title>
        <authorList>
            <person name="Sorokin D.Y."/>
            <person name="Merkel A.Y."/>
            <person name="Messina E."/>
            <person name="Yakimov M."/>
        </authorList>
    </citation>
    <scope>NUCLEOTIDE SEQUENCE [LARGE SCALE GENOMIC DNA]</scope>
    <source>
        <strain evidence="14 15">AB-hyl4</strain>
    </source>
</reference>
<keyword evidence="6 11" id="KW-0862">Zinc</keyword>
<comment type="domain">
    <text evidence="11">Consists of three domains; the N-terminal catalytic domain, the editing domain and the C-terminal C-Ala domain. The editing domain removes incorrectly charged amino acids, while the C-Ala domain, along with tRNA(Ala), serves as a bridge to cooperatively bring together the editing and aminoacylation centers thus stimulating deacylation of misacylated tRNAs.</text>
</comment>
<evidence type="ECO:0000256" key="6">
    <source>
        <dbReference type="ARBA" id="ARBA00022833"/>
    </source>
</evidence>
<comment type="caution">
    <text evidence="14">The sequence shown here is derived from an EMBL/GenBank/DDBJ whole genome shotgun (WGS) entry which is preliminary data.</text>
</comment>
<dbReference type="EMBL" id="JBGUBD010000003">
    <property type="protein sequence ID" value="MFA9477696.1"/>
    <property type="molecule type" value="Genomic_DNA"/>
</dbReference>
<dbReference type="Pfam" id="PF02272">
    <property type="entry name" value="DHHA1"/>
    <property type="match status" value="1"/>
</dbReference>
<dbReference type="InterPro" id="IPR012947">
    <property type="entry name" value="tRNA_SAD"/>
</dbReference>
<dbReference type="InterPro" id="IPR018163">
    <property type="entry name" value="Thr/Ala-tRNA-synth_IIc_edit"/>
</dbReference>
<organism evidence="14 15">
    <name type="scientific">Natronomicrosphaera hydrolytica</name>
    <dbReference type="NCBI Taxonomy" id="3242702"/>
    <lineage>
        <taxon>Bacteria</taxon>
        <taxon>Pseudomonadati</taxon>
        <taxon>Planctomycetota</taxon>
        <taxon>Phycisphaerae</taxon>
        <taxon>Phycisphaerales</taxon>
        <taxon>Phycisphaeraceae</taxon>
        <taxon>Natronomicrosphaera</taxon>
    </lineage>
</organism>
<dbReference type="PRINTS" id="PR00980">
    <property type="entry name" value="TRNASYNTHALA"/>
</dbReference>
<keyword evidence="7 11" id="KW-0067">ATP-binding</keyword>
<dbReference type="CDD" id="cd00673">
    <property type="entry name" value="AlaRS_core"/>
    <property type="match status" value="1"/>
</dbReference>
<dbReference type="InterPro" id="IPR002318">
    <property type="entry name" value="Ala-tRNA-lgiase_IIc"/>
</dbReference>
<dbReference type="InterPro" id="IPR018162">
    <property type="entry name" value="Ala-tRNA-ligase_IIc_anticod-bd"/>
</dbReference>
<dbReference type="Pfam" id="PF01411">
    <property type="entry name" value="tRNA-synt_2c"/>
    <property type="match status" value="1"/>
</dbReference>
<protein>
    <recommendedName>
        <fullName evidence="11">Alanine--tRNA ligase</fullName>
        <ecNumber evidence="11">6.1.1.7</ecNumber>
    </recommendedName>
    <alternativeName>
        <fullName evidence="11">Alanyl-tRNA synthetase</fullName>
        <shortName evidence="11">AlaRS</shortName>
    </alternativeName>
</protein>
<dbReference type="RefSeq" id="WP_425344623.1">
    <property type="nucleotide sequence ID" value="NZ_JBGUBD010000003.1"/>
</dbReference>
<keyword evidence="9 11" id="KW-0648">Protein biosynthesis</keyword>
<keyword evidence="10 11" id="KW-0030">Aminoacyl-tRNA synthetase</keyword>
<evidence type="ECO:0000256" key="12">
    <source>
        <dbReference type="SAM" id="Coils"/>
    </source>
</evidence>
<keyword evidence="15" id="KW-1185">Reference proteome</keyword>
<evidence type="ECO:0000256" key="8">
    <source>
        <dbReference type="ARBA" id="ARBA00022884"/>
    </source>
</evidence>
<dbReference type="InterPro" id="IPR023033">
    <property type="entry name" value="Ala_tRNA_ligase_euk/bac"/>
</dbReference>
<feature type="binding site" evidence="11">
    <location>
        <position position="710"/>
    </location>
    <ligand>
        <name>Zn(2+)</name>
        <dbReference type="ChEBI" id="CHEBI:29105"/>
    </ligand>
</feature>
<feature type="coiled-coil region" evidence="12">
    <location>
        <begin position="793"/>
        <end position="820"/>
    </location>
</feature>
<comment type="function">
    <text evidence="11">Catalyzes the attachment of alanine to tRNA(Ala) in a two-step reaction: alanine is first activated by ATP to form Ala-AMP and then transferred to the acceptor end of tRNA(Ala). Also edits incorrectly charged Ser-tRNA(Ala) and Gly-tRNA(Ala) via its editing domain.</text>
</comment>
<evidence type="ECO:0000256" key="7">
    <source>
        <dbReference type="ARBA" id="ARBA00022840"/>
    </source>
</evidence>
<dbReference type="InterPro" id="IPR050058">
    <property type="entry name" value="Ala-tRNA_ligase"/>
</dbReference>
<dbReference type="PROSITE" id="PS50860">
    <property type="entry name" value="AA_TRNA_LIGASE_II_ALA"/>
    <property type="match status" value="1"/>
</dbReference>
<dbReference type="InterPro" id="IPR009000">
    <property type="entry name" value="Transl_B-barrel_sf"/>
</dbReference>
<dbReference type="PANTHER" id="PTHR11777">
    <property type="entry name" value="ALANYL-TRNA SYNTHETASE"/>
    <property type="match status" value="1"/>
</dbReference>
<keyword evidence="12" id="KW-0175">Coiled coil</keyword>
<dbReference type="HAMAP" id="MF_00036_B">
    <property type="entry name" value="Ala_tRNA_synth_B"/>
    <property type="match status" value="1"/>
</dbReference>
<name>A0ABV4U2C7_9BACT</name>
<keyword evidence="8 11" id="KW-0694">RNA-binding</keyword>
<dbReference type="Gene3D" id="3.30.980.10">
    <property type="entry name" value="Threonyl-trna Synthetase, Chain A, domain 2"/>
    <property type="match status" value="1"/>
</dbReference>
<dbReference type="Gene3D" id="3.10.310.40">
    <property type="match status" value="1"/>
</dbReference>
<sequence length="940" mass="103726">MPASSDIRQQYIDYFRDKHKHTFVPSSPVVPHDDPTLLFTNAGMNQFKDAFLGTGTSGGRDYTRAVNTQKCIRAGGKHNDLEDVGKDTYHHTFFEMLGNWSFGDYFKREAIAWAWDLLTNVWGLDKSRLHATVFAGDEREDLDRDEEAAALWKSETDIDHANIHLGDKKDNFWEMGDTGPCGPCSEIHIDLTPDKTGGPLVNKDDPRVIEIWNLVFIQYNRNAAGLLTPLPQKHVDTGMGFERLCAVLQGKSSNYDTDVFTPIFKAISDVTGAPAYGSKMDDPVDMAHRVIADHIRCLTFALTDGALPSNEGRGYVLRRILRRAFRHGRQTLDQREPFLYKLVPAVVDTMREAFPELAKNPQHVADVIKDEEQSFARTIDRGIALFEDAAQRGGDRIRADDAFMLYDTYGFPLDLTQVMAEERGLAVDVKGFNKLMEEARTRSRAGSAGGTDARQSLIEIVQQQKLPATIFTGYDRTRDTVTTACRVFGHQNANGYETLDQLTSGMHGAVVIESTPFYAESGGQVGDTGLITIDDTDVRFRVEDTVRVGDAIFHLGEMEEGTLKAGDKLTLHLVVNEDRRRKIMGNHTGTHLMNLALRKHVSSTADQRGSLVDDEKTRFDYAHNAALTDDQADAVEQHVREQIKAELTVHTDYAPQEEAMKINGLRAVFGEKYPPKVRVVSVGPAVGDLLAQPDNADWPKYSIEFCGGTHLRNSAELGDFALISEEAVAKGVRRVTAVTGQAAADARREGERLQRELEAMRDTSDDASQHRDRNDISEIMQEINGATLPLALRRRLTADLAEVQQKLKELDKQRAQAQSQTIADDARKVADEADDSVIVAKFDGADGTALRTAMDVIRKKRPNAALLLAGIENGKVALVAAVPEPCIKQGLKAGDWVREVAKVVGGGGGGRPDMAQAGGKDPSKIEAALDTARQFAASKM</sequence>
<comment type="similarity">
    <text evidence="1 11">Belongs to the class-II aminoacyl-tRNA synthetase family.</text>
</comment>
<dbReference type="NCBIfam" id="TIGR00344">
    <property type="entry name" value="alaS"/>
    <property type="match status" value="1"/>
</dbReference>
<feature type="binding site" evidence="11">
    <location>
        <position position="587"/>
    </location>
    <ligand>
        <name>Zn(2+)</name>
        <dbReference type="ChEBI" id="CHEBI:29105"/>
    </ligand>
</feature>
<dbReference type="Pfam" id="PF07973">
    <property type="entry name" value="tRNA_SAD"/>
    <property type="match status" value="1"/>
</dbReference>
<evidence type="ECO:0000256" key="1">
    <source>
        <dbReference type="ARBA" id="ARBA00008226"/>
    </source>
</evidence>
<dbReference type="SUPFAM" id="SSF55186">
    <property type="entry name" value="ThrRS/AlaRS common domain"/>
    <property type="match status" value="1"/>
</dbReference>
<dbReference type="Proteomes" id="UP001575105">
    <property type="component" value="Unassembled WGS sequence"/>
</dbReference>
<dbReference type="InterPro" id="IPR018165">
    <property type="entry name" value="Ala-tRNA-synth_IIc_core"/>
</dbReference>
<evidence type="ECO:0000256" key="4">
    <source>
        <dbReference type="ARBA" id="ARBA00022723"/>
    </source>
</evidence>
<dbReference type="InterPro" id="IPR045864">
    <property type="entry name" value="aa-tRNA-synth_II/BPL/LPL"/>
</dbReference>
<proteinExistence type="inferred from homology"/>
<evidence type="ECO:0000256" key="2">
    <source>
        <dbReference type="ARBA" id="ARBA00022555"/>
    </source>
</evidence>
<dbReference type="SUPFAM" id="SSF50447">
    <property type="entry name" value="Translation proteins"/>
    <property type="match status" value="1"/>
</dbReference>
<dbReference type="PANTHER" id="PTHR11777:SF9">
    <property type="entry name" value="ALANINE--TRNA LIGASE, CYTOPLASMIC"/>
    <property type="match status" value="1"/>
</dbReference>
<evidence type="ECO:0000256" key="5">
    <source>
        <dbReference type="ARBA" id="ARBA00022741"/>
    </source>
</evidence>
<feature type="domain" description="Alanyl-transfer RNA synthetases family profile" evidence="13">
    <location>
        <begin position="2"/>
        <end position="749"/>
    </location>
</feature>
<feature type="binding site" evidence="11">
    <location>
        <position position="706"/>
    </location>
    <ligand>
        <name>Zn(2+)</name>
        <dbReference type="ChEBI" id="CHEBI:29105"/>
    </ligand>
</feature>
<dbReference type="SUPFAM" id="SSF101353">
    <property type="entry name" value="Putative anticodon-binding domain of alanyl-tRNA synthetase (AlaRS)"/>
    <property type="match status" value="1"/>
</dbReference>
<comment type="catalytic activity">
    <reaction evidence="11">
        <text>tRNA(Ala) + L-alanine + ATP = L-alanyl-tRNA(Ala) + AMP + diphosphate</text>
        <dbReference type="Rhea" id="RHEA:12540"/>
        <dbReference type="Rhea" id="RHEA-COMP:9657"/>
        <dbReference type="Rhea" id="RHEA-COMP:9923"/>
        <dbReference type="ChEBI" id="CHEBI:30616"/>
        <dbReference type="ChEBI" id="CHEBI:33019"/>
        <dbReference type="ChEBI" id="CHEBI:57972"/>
        <dbReference type="ChEBI" id="CHEBI:78442"/>
        <dbReference type="ChEBI" id="CHEBI:78497"/>
        <dbReference type="ChEBI" id="CHEBI:456215"/>
        <dbReference type="EC" id="6.1.1.7"/>
    </reaction>
</comment>
<evidence type="ECO:0000256" key="3">
    <source>
        <dbReference type="ARBA" id="ARBA00022598"/>
    </source>
</evidence>
<dbReference type="GO" id="GO:0004813">
    <property type="term" value="F:alanine-tRNA ligase activity"/>
    <property type="evidence" value="ECO:0007669"/>
    <property type="project" value="UniProtKB-EC"/>
</dbReference>